<protein>
    <submittedName>
        <fullName evidence="1">Uncharacterized protein</fullName>
    </submittedName>
</protein>
<dbReference type="Proteomes" id="UP001066276">
    <property type="component" value="Chromosome 2_2"/>
</dbReference>
<gene>
    <name evidence="1" type="ORF">NDU88_001580</name>
</gene>
<accession>A0AAV7UTR2</accession>
<name>A0AAV7UTR2_PLEWA</name>
<comment type="caution">
    <text evidence="1">The sequence shown here is derived from an EMBL/GenBank/DDBJ whole genome shotgun (WGS) entry which is preliminary data.</text>
</comment>
<organism evidence="1 2">
    <name type="scientific">Pleurodeles waltl</name>
    <name type="common">Iberian ribbed newt</name>
    <dbReference type="NCBI Taxonomy" id="8319"/>
    <lineage>
        <taxon>Eukaryota</taxon>
        <taxon>Metazoa</taxon>
        <taxon>Chordata</taxon>
        <taxon>Craniata</taxon>
        <taxon>Vertebrata</taxon>
        <taxon>Euteleostomi</taxon>
        <taxon>Amphibia</taxon>
        <taxon>Batrachia</taxon>
        <taxon>Caudata</taxon>
        <taxon>Salamandroidea</taxon>
        <taxon>Salamandridae</taxon>
        <taxon>Pleurodelinae</taxon>
        <taxon>Pleurodeles</taxon>
    </lineage>
</organism>
<evidence type="ECO:0000313" key="1">
    <source>
        <dbReference type="EMBL" id="KAJ1192268.1"/>
    </source>
</evidence>
<sequence>MDPKESRVAGLVCGIGPMAAAGIDDGVLRAVGLQACGGTIVVGTTVAVLHGWVLARCGTKETPEAWRWAAGGHIVLVQVIEVTAEGELSLAGPGRARGGWARSDARTALRGSRYAGGSHVASAQQSPTGLEDGRVEIQTDGTMALAASVQGDVAPTGVLINQELRALGESRAEKDMC</sequence>
<dbReference type="AlphaFoldDB" id="A0AAV7UTR2"/>
<keyword evidence="2" id="KW-1185">Reference proteome</keyword>
<evidence type="ECO:0000313" key="2">
    <source>
        <dbReference type="Proteomes" id="UP001066276"/>
    </source>
</evidence>
<dbReference type="EMBL" id="JANPWB010000004">
    <property type="protein sequence ID" value="KAJ1192268.1"/>
    <property type="molecule type" value="Genomic_DNA"/>
</dbReference>
<proteinExistence type="predicted"/>
<reference evidence="1" key="1">
    <citation type="journal article" date="2022" name="bioRxiv">
        <title>Sequencing and chromosome-scale assembly of the giantPleurodeles waltlgenome.</title>
        <authorList>
            <person name="Brown T."/>
            <person name="Elewa A."/>
            <person name="Iarovenko S."/>
            <person name="Subramanian E."/>
            <person name="Araus A.J."/>
            <person name="Petzold A."/>
            <person name="Susuki M."/>
            <person name="Suzuki K.-i.T."/>
            <person name="Hayashi T."/>
            <person name="Toyoda A."/>
            <person name="Oliveira C."/>
            <person name="Osipova E."/>
            <person name="Leigh N.D."/>
            <person name="Simon A."/>
            <person name="Yun M.H."/>
        </authorList>
    </citation>
    <scope>NUCLEOTIDE SEQUENCE</scope>
    <source>
        <strain evidence="1">20211129_DDA</strain>
        <tissue evidence="1">Liver</tissue>
    </source>
</reference>